<feature type="region of interest" description="Disordered" evidence="1">
    <location>
        <begin position="58"/>
        <end position="88"/>
    </location>
</feature>
<dbReference type="Proteomes" id="UP001239445">
    <property type="component" value="Unassembled WGS sequence"/>
</dbReference>
<protein>
    <submittedName>
        <fullName evidence="2">Uncharacterized protein</fullName>
    </submittedName>
</protein>
<sequence length="137" mass="14834">MGNPRIETAALAGSVVAMADQIMQGVRENREHNPTEAQEHYVKAAIAGAIAIGAYTMLQKDENEERQKSGEPPMGYDKPPAPPDPKHRRDMMLEAAGAYALGRQMMGHKENAILKLIAEGLGAVALARETDKDVVDQ</sequence>
<dbReference type="EMBL" id="MU839831">
    <property type="protein sequence ID" value="KAK1757026.1"/>
    <property type="molecule type" value="Genomic_DNA"/>
</dbReference>
<gene>
    <name evidence="2" type="ORF">QBC47DRAFT_412369</name>
</gene>
<reference evidence="2" key="1">
    <citation type="submission" date="2023-06" db="EMBL/GenBank/DDBJ databases">
        <title>Genome-scale phylogeny and comparative genomics of the fungal order Sordariales.</title>
        <authorList>
            <consortium name="Lawrence Berkeley National Laboratory"/>
            <person name="Hensen N."/>
            <person name="Bonometti L."/>
            <person name="Westerberg I."/>
            <person name="Brannstrom I.O."/>
            <person name="Guillou S."/>
            <person name="Cros-Aarteil S."/>
            <person name="Calhoun S."/>
            <person name="Haridas S."/>
            <person name="Kuo A."/>
            <person name="Mondo S."/>
            <person name="Pangilinan J."/>
            <person name="Riley R."/>
            <person name="Labutti K."/>
            <person name="Andreopoulos B."/>
            <person name="Lipzen A."/>
            <person name="Chen C."/>
            <person name="Yanf M."/>
            <person name="Daum C."/>
            <person name="Ng V."/>
            <person name="Clum A."/>
            <person name="Steindorff A."/>
            <person name="Ohm R."/>
            <person name="Martin F."/>
            <person name="Silar P."/>
            <person name="Natvig D."/>
            <person name="Lalanne C."/>
            <person name="Gautier V."/>
            <person name="Ament-Velasquez S.L."/>
            <person name="Kruys A."/>
            <person name="Hutchinson M.I."/>
            <person name="Powell A.J."/>
            <person name="Barry K."/>
            <person name="Miller A.N."/>
            <person name="Grigoriev I.V."/>
            <person name="Debuchy R."/>
            <person name="Gladieux P."/>
            <person name="Thoren M.H."/>
            <person name="Johannesson H."/>
        </authorList>
    </citation>
    <scope>NUCLEOTIDE SEQUENCE</scope>
    <source>
        <strain evidence="2">PSN4</strain>
    </source>
</reference>
<evidence type="ECO:0000313" key="2">
    <source>
        <dbReference type="EMBL" id="KAK1757026.1"/>
    </source>
</evidence>
<evidence type="ECO:0000256" key="1">
    <source>
        <dbReference type="SAM" id="MobiDB-lite"/>
    </source>
</evidence>
<feature type="compositionally biased region" description="Basic and acidic residues" evidence="1">
    <location>
        <begin position="59"/>
        <end position="69"/>
    </location>
</feature>
<name>A0AAJ0BJH0_9PEZI</name>
<comment type="caution">
    <text evidence="2">The sequence shown here is derived from an EMBL/GenBank/DDBJ whole genome shotgun (WGS) entry which is preliminary data.</text>
</comment>
<dbReference type="AlphaFoldDB" id="A0AAJ0BJH0"/>
<organism evidence="2 3">
    <name type="scientific">Echria macrotheca</name>
    <dbReference type="NCBI Taxonomy" id="438768"/>
    <lineage>
        <taxon>Eukaryota</taxon>
        <taxon>Fungi</taxon>
        <taxon>Dikarya</taxon>
        <taxon>Ascomycota</taxon>
        <taxon>Pezizomycotina</taxon>
        <taxon>Sordariomycetes</taxon>
        <taxon>Sordariomycetidae</taxon>
        <taxon>Sordariales</taxon>
        <taxon>Schizotheciaceae</taxon>
        <taxon>Echria</taxon>
    </lineage>
</organism>
<keyword evidence="3" id="KW-1185">Reference proteome</keyword>
<accession>A0AAJ0BJH0</accession>
<proteinExistence type="predicted"/>
<evidence type="ECO:0000313" key="3">
    <source>
        <dbReference type="Proteomes" id="UP001239445"/>
    </source>
</evidence>